<reference evidence="2" key="1">
    <citation type="submission" date="2016-10" db="EMBL/GenBank/DDBJ databases">
        <authorList>
            <person name="Varghese N."/>
            <person name="Submissions S."/>
        </authorList>
    </citation>
    <scope>NUCLEOTIDE SEQUENCE [LARGE SCALE GENOMIC DNA]</scope>
    <source>
        <strain evidence="2">DUS833</strain>
    </source>
</reference>
<dbReference type="AlphaFoldDB" id="A0A1H1K2M2"/>
<dbReference type="STRING" id="157910.SAMN05445850_6404"/>
<evidence type="ECO:0000313" key="2">
    <source>
        <dbReference type="Proteomes" id="UP000199365"/>
    </source>
</evidence>
<organism evidence="1 2">
    <name type="scientific">Paraburkholderia tuberum</name>
    <dbReference type="NCBI Taxonomy" id="157910"/>
    <lineage>
        <taxon>Bacteria</taxon>
        <taxon>Pseudomonadati</taxon>
        <taxon>Pseudomonadota</taxon>
        <taxon>Betaproteobacteria</taxon>
        <taxon>Burkholderiales</taxon>
        <taxon>Burkholderiaceae</taxon>
        <taxon>Paraburkholderia</taxon>
    </lineage>
</organism>
<sequence>MFAPRAAGMKAIREWWWRTDSLAAKCLRRADSSMLRTRAKCVDVCPYHFVQAVLNDRCTLETAPSAADRRLEW</sequence>
<name>A0A1H1K2M2_9BURK</name>
<dbReference type="Proteomes" id="UP000199365">
    <property type="component" value="Unassembled WGS sequence"/>
</dbReference>
<dbReference type="EMBL" id="FNKX01000002">
    <property type="protein sequence ID" value="SDR56504.1"/>
    <property type="molecule type" value="Genomic_DNA"/>
</dbReference>
<protein>
    <submittedName>
        <fullName evidence="1">Uncharacterized protein</fullName>
    </submittedName>
</protein>
<evidence type="ECO:0000313" key="1">
    <source>
        <dbReference type="EMBL" id="SDR56504.1"/>
    </source>
</evidence>
<keyword evidence="2" id="KW-1185">Reference proteome</keyword>
<gene>
    <name evidence="1" type="ORF">SAMN05445850_6404</name>
</gene>
<accession>A0A1H1K2M2</accession>
<proteinExistence type="predicted"/>